<sequence>MSDVAEQEPLECLPDGLVAALEVRDRWRQQVAAQSTGLEFIVSDLARWPVGSRVRVAFLDGDKALHAKIVEATAQLTDNANLVLDFGLDATTGEFRRWTTNDTTYAAEIRVSFDQPGFWSMVGTDSNDPTLGSPLDLSGGRPNQRSLNLGKFKEVLPARWQGVVRHEFLHAIAFTHEHQNMRGPCEDEFRWEDDAGYVPTTDARGVFVPDAAGRRPGIYTYLAGPPNEWPRPKVDHNLRTSEDPTLVAGPFDNKSIMLYQFAAFFYKSNPSSCAPKGDGINLSEEDVRGLRLLYPEVADELSARANEALKELMDLGSGTDALGGGNSAYYDRATELLRAF</sequence>
<dbReference type="InterPro" id="IPR024079">
    <property type="entry name" value="MetalloPept_cat_dom_sf"/>
</dbReference>
<gene>
    <name evidence="1" type="ORF">JIG36_34170</name>
</gene>
<dbReference type="Proteomes" id="UP000632138">
    <property type="component" value="Unassembled WGS sequence"/>
</dbReference>
<dbReference type="EMBL" id="JAENHP010000015">
    <property type="protein sequence ID" value="MBM2620560.1"/>
    <property type="molecule type" value="Genomic_DNA"/>
</dbReference>
<evidence type="ECO:0000313" key="2">
    <source>
        <dbReference type="Proteomes" id="UP000632138"/>
    </source>
</evidence>
<organism evidence="1 2">
    <name type="scientific">Paractinoplanes ovalisporus</name>
    <dbReference type="NCBI Taxonomy" id="2810368"/>
    <lineage>
        <taxon>Bacteria</taxon>
        <taxon>Bacillati</taxon>
        <taxon>Actinomycetota</taxon>
        <taxon>Actinomycetes</taxon>
        <taxon>Micromonosporales</taxon>
        <taxon>Micromonosporaceae</taxon>
        <taxon>Paractinoplanes</taxon>
    </lineage>
</organism>
<dbReference type="SUPFAM" id="SSF55486">
    <property type="entry name" value="Metalloproteases ('zincins'), catalytic domain"/>
    <property type="match status" value="1"/>
</dbReference>
<comment type="caution">
    <text evidence="1">The sequence shown here is derived from an EMBL/GenBank/DDBJ whole genome shotgun (WGS) entry which is preliminary data.</text>
</comment>
<accession>A0ABS2AL69</accession>
<protein>
    <recommendedName>
        <fullName evidence="3">Peptidase metallopeptidase domain-containing protein</fullName>
    </recommendedName>
</protein>
<evidence type="ECO:0008006" key="3">
    <source>
        <dbReference type="Google" id="ProtNLM"/>
    </source>
</evidence>
<dbReference type="RefSeq" id="WP_203380544.1">
    <property type="nucleotide sequence ID" value="NZ_JAENHP010000015.1"/>
</dbReference>
<evidence type="ECO:0000313" key="1">
    <source>
        <dbReference type="EMBL" id="MBM2620560.1"/>
    </source>
</evidence>
<name>A0ABS2AL69_9ACTN</name>
<keyword evidence="2" id="KW-1185">Reference proteome</keyword>
<dbReference type="Gene3D" id="3.40.390.10">
    <property type="entry name" value="Collagenase (Catalytic Domain)"/>
    <property type="match status" value="1"/>
</dbReference>
<proteinExistence type="predicted"/>
<reference evidence="1 2" key="1">
    <citation type="submission" date="2021-01" db="EMBL/GenBank/DDBJ databases">
        <title>Actinoplanes sp. nov. LDG1-06 isolated from lichen.</title>
        <authorList>
            <person name="Saeng-In P."/>
            <person name="Phongsopitanun W."/>
            <person name="Kanchanasin P."/>
            <person name="Yuki M."/>
            <person name="Kudo T."/>
            <person name="Ohkuma M."/>
            <person name="Tanasupawat S."/>
        </authorList>
    </citation>
    <scope>NUCLEOTIDE SEQUENCE [LARGE SCALE GENOMIC DNA]</scope>
    <source>
        <strain evidence="1 2">LDG1-06</strain>
    </source>
</reference>